<dbReference type="HOGENOM" id="CLU_567214_0_0_11"/>
<gene>
    <name evidence="6" type="ORF">AMETH_5571</name>
</gene>
<dbReference type="Proteomes" id="UP000062973">
    <property type="component" value="Chromosome"/>
</dbReference>
<organism evidence="6 7">
    <name type="scientific">Amycolatopsis methanolica 239</name>
    <dbReference type="NCBI Taxonomy" id="1068978"/>
    <lineage>
        <taxon>Bacteria</taxon>
        <taxon>Bacillati</taxon>
        <taxon>Actinomycetota</taxon>
        <taxon>Actinomycetes</taxon>
        <taxon>Pseudonocardiales</taxon>
        <taxon>Pseudonocardiaceae</taxon>
        <taxon>Amycolatopsis</taxon>
        <taxon>Amycolatopsis methanolica group</taxon>
    </lineage>
</organism>
<evidence type="ECO:0000256" key="3">
    <source>
        <dbReference type="ARBA" id="ARBA00023012"/>
    </source>
</evidence>
<dbReference type="PANTHER" id="PTHR24421">
    <property type="entry name" value="NITRATE/NITRITE SENSOR PROTEIN NARX-RELATED"/>
    <property type="match status" value="1"/>
</dbReference>
<dbReference type="Gene3D" id="3.30.450.40">
    <property type="match status" value="1"/>
</dbReference>
<dbReference type="SUPFAM" id="SSF55874">
    <property type="entry name" value="ATPase domain of HSP90 chaperone/DNA topoisomerase II/histidine kinase"/>
    <property type="match status" value="1"/>
</dbReference>
<evidence type="ECO:0000313" key="7">
    <source>
        <dbReference type="Proteomes" id="UP000062973"/>
    </source>
</evidence>
<dbReference type="AlphaFoldDB" id="A0A076MYD7"/>
<dbReference type="InterPro" id="IPR003594">
    <property type="entry name" value="HATPase_dom"/>
</dbReference>
<dbReference type="CDD" id="cd16917">
    <property type="entry name" value="HATPase_UhpB-NarQ-NarX-like"/>
    <property type="match status" value="1"/>
</dbReference>
<dbReference type="Gene3D" id="1.20.5.1930">
    <property type="match status" value="1"/>
</dbReference>
<dbReference type="SUPFAM" id="SSF55781">
    <property type="entry name" value="GAF domain-like"/>
    <property type="match status" value="1"/>
</dbReference>
<dbReference type="InterPro" id="IPR050482">
    <property type="entry name" value="Sensor_HK_TwoCompSys"/>
</dbReference>
<dbReference type="Pfam" id="PF02518">
    <property type="entry name" value="HATPase_c"/>
    <property type="match status" value="1"/>
</dbReference>
<dbReference type="GO" id="GO:0016020">
    <property type="term" value="C:membrane"/>
    <property type="evidence" value="ECO:0007669"/>
    <property type="project" value="InterPro"/>
</dbReference>
<dbReference type="STRING" id="1068978.AMETH_5571"/>
<dbReference type="EMBL" id="CP009110">
    <property type="protein sequence ID" value="AIJ25663.1"/>
    <property type="molecule type" value="Genomic_DNA"/>
</dbReference>
<accession>A0A076MYD7</accession>
<keyword evidence="7" id="KW-1185">Reference proteome</keyword>
<dbReference type="Gene3D" id="3.30.565.10">
    <property type="entry name" value="Histidine kinase-like ATPase, C-terminal domain"/>
    <property type="match status" value="1"/>
</dbReference>
<feature type="domain" description="Signal transduction histidine kinase subgroup 3 dimerisation and phosphoacceptor" evidence="5">
    <location>
        <begin position="228"/>
        <end position="296"/>
    </location>
</feature>
<dbReference type="GO" id="GO:0000155">
    <property type="term" value="F:phosphorelay sensor kinase activity"/>
    <property type="evidence" value="ECO:0007669"/>
    <property type="project" value="InterPro"/>
</dbReference>
<dbReference type="InterPro" id="IPR011712">
    <property type="entry name" value="Sig_transdc_His_kin_sub3_dim/P"/>
</dbReference>
<dbReference type="InterPro" id="IPR029016">
    <property type="entry name" value="GAF-like_dom_sf"/>
</dbReference>
<reference evidence="6 7" key="1">
    <citation type="submission" date="2014-07" db="EMBL/GenBank/DDBJ databases">
        <title>Whole Genome Sequence of the Amycolatopsis methanolica 239.</title>
        <authorList>
            <person name="Tang B."/>
        </authorList>
    </citation>
    <scope>NUCLEOTIDE SEQUENCE [LARGE SCALE GENOMIC DNA]</scope>
    <source>
        <strain evidence="6 7">239</strain>
    </source>
</reference>
<dbReference type="eggNOG" id="COG4585">
    <property type="taxonomic scope" value="Bacteria"/>
</dbReference>
<keyword evidence="1" id="KW-0808">Transferase</keyword>
<evidence type="ECO:0000256" key="2">
    <source>
        <dbReference type="ARBA" id="ARBA00022777"/>
    </source>
</evidence>
<evidence type="ECO:0000313" key="6">
    <source>
        <dbReference type="EMBL" id="AIJ25663.1"/>
    </source>
</evidence>
<keyword evidence="2 6" id="KW-0418">Kinase</keyword>
<evidence type="ECO:0000259" key="5">
    <source>
        <dbReference type="Pfam" id="PF07730"/>
    </source>
</evidence>
<dbReference type="InterPro" id="IPR036890">
    <property type="entry name" value="HATPase_C_sf"/>
</dbReference>
<name>A0A076MYD7_AMYME</name>
<evidence type="ECO:0000259" key="4">
    <source>
        <dbReference type="Pfam" id="PF02518"/>
    </source>
</evidence>
<proteinExistence type="predicted"/>
<keyword evidence="3" id="KW-0902">Two-component regulatory system</keyword>
<dbReference type="OrthoDB" id="227596at2"/>
<dbReference type="NCBIfam" id="NF047786">
    <property type="entry name" value="his_kin_MadS"/>
    <property type="match status" value="1"/>
</dbReference>
<protein>
    <submittedName>
        <fullName evidence="6">Putative two-component system sensor kinase</fullName>
    </submittedName>
</protein>
<dbReference type="KEGG" id="amq:AMETH_5571"/>
<dbReference type="RefSeq" id="WP_017984501.1">
    <property type="nucleotide sequence ID" value="NZ_AQUL01000001.1"/>
</dbReference>
<evidence type="ECO:0000256" key="1">
    <source>
        <dbReference type="ARBA" id="ARBA00022679"/>
    </source>
</evidence>
<sequence>MTAENYLGALTGVRSGKRSFYPEYVRTAERLERAVGALDRISRALVRTGEGPRALVEAVVRAAAEHVQADWLLFAVADGALRAARPRFLLLTGGDLVEDERLFPPDALAHLRVLRSRPWEAGDPAESGVRVPMTLDCEPVGGIAARPAPGMDIADTDLAVLRVLANQAAVALHNSYLVHATMQLRGRTEALSEAAEQQARDLAARNAELQETQRRLIEVMQRQALDDERHRIARELHDSVTQDVLSAGMMIEICRAEMTEPGADLDALRDKLTGAKDLTRHAVERLRAAIYALHHSESEPSGSLPVLLERLSTVHLPTDLTVSVSVHGEPVPLPGEAEHSLLRITGEALFNTVMHTNAARARIRLDYRADSIRLSIADDGDGDPAQLRRMLRLSSATDLAGAHRGLANMRARTEELGGTLSIRRSRIGGILLLLEIPLPLDTEAA</sequence>
<dbReference type="Pfam" id="PF07730">
    <property type="entry name" value="HisKA_3"/>
    <property type="match status" value="1"/>
</dbReference>
<dbReference type="GO" id="GO:0046983">
    <property type="term" value="F:protein dimerization activity"/>
    <property type="evidence" value="ECO:0007669"/>
    <property type="project" value="InterPro"/>
</dbReference>
<feature type="domain" description="Histidine kinase/HSP90-like ATPase" evidence="4">
    <location>
        <begin position="338"/>
        <end position="437"/>
    </location>
</feature>
<dbReference type="PATRIC" id="fig|1068978.7.peg.5988"/>